<dbReference type="AlphaFoldDB" id="A0A1G5JAM1"/>
<dbReference type="PANTHER" id="PTHR43801">
    <property type="entry name" value="NUCLEOTIDE-BINDING PROTEIN-RELATED"/>
    <property type="match status" value="1"/>
</dbReference>
<dbReference type="STRING" id="1120976.SAMN03080606_02755"/>
<accession>A0A1G5JAM1</accession>
<feature type="transmembrane region" description="Helical" evidence="1">
    <location>
        <begin position="89"/>
        <end position="108"/>
    </location>
</feature>
<sequence length="256" mass="29279">MIFKKQLTNKNEKPLFIILIAMLIIVLLLMGLLVMILNQNSIFYARILATSFIAVLFVVVILLISTVITIGQLWYNNHMSIYSKRIIQLNLRIFYPAMIVIGKVFGIMKDDIRKIYAELNNKLILADKYGIKGEDILILTPHCLQKSFCPHKITHDIYNCKRCGKCDVDQLIYLKDKYNVHFKIATGGTLARKMIKEINPKVIIAIACERDLISGLQDVKKIPVIAIINNRPEGPCINTNVNIIEVEKAIKHFIKE</sequence>
<dbReference type="EMBL" id="FMUS01000018">
    <property type="protein sequence ID" value="SCY85395.1"/>
    <property type="molecule type" value="Genomic_DNA"/>
</dbReference>
<evidence type="ECO:0000313" key="2">
    <source>
        <dbReference type="EMBL" id="SCY85395.1"/>
    </source>
</evidence>
<feature type="transmembrane region" description="Helical" evidence="1">
    <location>
        <begin position="15"/>
        <end position="37"/>
    </location>
</feature>
<dbReference type="Pfam" id="PF01976">
    <property type="entry name" value="DUF116"/>
    <property type="match status" value="1"/>
</dbReference>
<dbReference type="InterPro" id="IPR002829">
    <property type="entry name" value="DUF116"/>
</dbReference>
<organism evidence="2 3">
    <name type="scientific">Alkaliphilus peptidifermentans DSM 18978</name>
    <dbReference type="NCBI Taxonomy" id="1120976"/>
    <lineage>
        <taxon>Bacteria</taxon>
        <taxon>Bacillati</taxon>
        <taxon>Bacillota</taxon>
        <taxon>Clostridia</taxon>
        <taxon>Peptostreptococcales</taxon>
        <taxon>Natronincolaceae</taxon>
        <taxon>Alkaliphilus</taxon>
    </lineage>
</organism>
<dbReference type="Proteomes" id="UP000198636">
    <property type="component" value="Unassembled WGS sequence"/>
</dbReference>
<keyword evidence="3" id="KW-1185">Reference proteome</keyword>
<keyword evidence="1" id="KW-0812">Transmembrane</keyword>
<feature type="transmembrane region" description="Helical" evidence="1">
    <location>
        <begin position="43"/>
        <end position="68"/>
    </location>
</feature>
<gene>
    <name evidence="2" type="ORF">SAMN03080606_02755</name>
</gene>
<reference evidence="2 3" key="1">
    <citation type="submission" date="2016-10" db="EMBL/GenBank/DDBJ databases">
        <authorList>
            <person name="de Groot N.N."/>
        </authorList>
    </citation>
    <scope>NUCLEOTIDE SEQUENCE [LARGE SCALE GENOMIC DNA]</scope>
    <source>
        <strain evidence="2 3">DSM 18978</strain>
    </source>
</reference>
<evidence type="ECO:0000256" key="1">
    <source>
        <dbReference type="SAM" id="Phobius"/>
    </source>
</evidence>
<dbReference type="PIRSF" id="PIRSF006594">
    <property type="entry name" value="UCP006594"/>
    <property type="match status" value="1"/>
</dbReference>
<evidence type="ECO:0008006" key="4">
    <source>
        <dbReference type="Google" id="ProtNLM"/>
    </source>
</evidence>
<dbReference type="PANTHER" id="PTHR43801:SF1">
    <property type="entry name" value="POLYPRENYL SYNTHETASE"/>
    <property type="match status" value="1"/>
</dbReference>
<name>A0A1G5JAM1_9FIRM</name>
<dbReference type="RefSeq" id="WP_242876989.1">
    <property type="nucleotide sequence ID" value="NZ_FMUS01000018.1"/>
</dbReference>
<keyword evidence="1" id="KW-0472">Membrane</keyword>
<protein>
    <recommendedName>
        <fullName evidence="4">DUF116 domain-containing protein</fullName>
    </recommendedName>
</protein>
<keyword evidence="1" id="KW-1133">Transmembrane helix</keyword>
<evidence type="ECO:0000313" key="3">
    <source>
        <dbReference type="Proteomes" id="UP000198636"/>
    </source>
</evidence>
<proteinExistence type="predicted"/>